<dbReference type="CDD" id="cd16392">
    <property type="entry name" value="toxin-ParB"/>
    <property type="match status" value="1"/>
</dbReference>
<evidence type="ECO:0000259" key="6">
    <source>
        <dbReference type="Pfam" id="PF21483"/>
    </source>
</evidence>
<evidence type="ECO:0000256" key="3">
    <source>
        <dbReference type="ARBA" id="ARBA00022913"/>
    </source>
</evidence>
<dbReference type="InterPro" id="IPR006914">
    <property type="entry name" value="VENN_dom"/>
</dbReference>
<keyword evidence="8" id="KW-1185">Reference proteome</keyword>
<dbReference type="Pfam" id="PF04829">
    <property type="entry name" value="PT-VENN"/>
    <property type="match status" value="1"/>
</dbReference>
<keyword evidence="2" id="KW-0800">Toxin</keyword>
<dbReference type="Gene3D" id="6.10.140.1810">
    <property type="match status" value="1"/>
</dbReference>
<evidence type="ECO:0000256" key="1">
    <source>
        <dbReference type="ARBA" id="ARBA00004219"/>
    </source>
</evidence>
<reference evidence="7 8" key="1">
    <citation type="submission" date="2021-01" db="EMBL/GenBank/DDBJ databases">
        <title>Complete genome sequence of Erwinia rhapontici MAFF 311153.</title>
        <authorList>
            <person name="Morohoshi T."/>
            <person name="Someya N."/>
        </authorList>
    </citation>
    <scope>NUCLEOTIDE SEQUENCE [LARGE SCALE GENOMIC DNA]</scope>
    <source>
        <strain evidence="7 8">MAFF 311153</strain>
    </source>
</reference>
<dbReference type="EMBL" id="AP024329">
    <property type="protein sequence ID" value="BCQ36906.1"/>
    <property type="molecule type" value="Genomic_DNA"/>
</dbReference>
<dbReference type="InterPro" id="IPR039380">
    <property type="entry name" value="Toxin-ParB-like"/>
</dbReference>
<sequence>MSSDSTAGAVTGGLAGKNAVENNYLHADQALTFDKEMQACRSAGENCQPVIDKWKKISDKQSAETDDNLKNHPLTAQGWDKELAQGGIDVTERPGWLNSVGADVMTSDEAKAYVQQWNGQDLAKIDQNSPTWTKFAVFASDPENQAMVVSGGLLAKDLVQLAKATITNLSQGGASFAIKSMQVGLRNPQQVDQLKNDMMSGNYKFTAPQGRIAGYVDSKGNYYISEGNHRMVAAQEIYKNTGDASYIEKLIQNGSWTQTKNAPAGASSMPTRK</sequence>
<protein>
    <recommendedName>
        <fullName evidence="9">Toxin CdiA</fullName>
    </recommendedName>
</protein>
<dbReference type="InterPro" id="IPR048745">
    <property type="entry name" value="CdiA_helical"/>
</dbReference>
<evidence type="ECO:0008006" key="9">
    <source>
        <dbReference type="Google" id="ProtNLM"/>
    </source>
</evidence>
<name>A0ABM7N633_ERWRD</name>
<feature type="domain" description="VENN motif-containing" evidence="5">
    <location>
        <begin position="2"/>
        <end position="26"/>
    </location>
</feature>
<dbReference type="Pfam" id="PF21483">
    <property type="entry name" value="CdiA_helical"/>
    <property type="match status" value="1"/>
</dbReference>
<keyword evidence="4" id="KW-0843">Virulence</keyword>
<comment type="subcellular location">
    <subcellularLocation>
        <location evidence="1">Target cell</location>
        <location evidence="1">Target cell cytoplasm</location>
    </subcellularLocation>
</comment>
<accession>A0ABM7N633</accession>
<evidence type="ECO:0000313" key="8">
    <source>
        <dbReference type="Proteomes" id="UP000677515"/>
    </source>
</evidence>
<organism evidence="7 8">
    <name type="scientific">Erwinia rhapontici</name>
    <name type="common">Pectobacterium rhapontici</name>
    <dbReference type="NCBI Taxonomy" id="55212"/>
    <lineage>
        <taxon>Bacteria</taxon>
        <taxon>Pseudomonadati</taxon>
        <taxon>Pseudomonadota</taxon>
        <taxon>Gammaproteobacteria</taxon>
        <taxon>Enterobacterales</taxon>
        <taxon>Erwiniaceae</taxon>
        <taxon>Erwinia</taxon>
    </lineage>
</organism>
<keyword evidence="3" id="KW-1266">Target cell cytoplasm</keyword>
<evidence type="ECO:0000313" key="7">
    <source>
        <dbReference type="EMBL" id="BCQ36906.1"/>
    </source>
</evidence>
<proteinExistence type="predicted"/>
<evidence type="ECO:0000256" key="4">
    <source>
        <dbReference type="ARBA" id="ARBA00023026"/>
    </source>
</evidence>
<evidence type="ECO:0000256" key="2">
    <source>
        <dbReference type="ARBA" id="ARBA00022656"/>
    </source>
</evidence>
<evidence type="ECO:0000259" key="5">
    <source>
        <dbReference type="Pfam" id="PF04829"/>
    </source>
</evidence>
<feature type="domain" description="Toxin CdiA-like helical" evidence="6">
    <location>
        <begin position="105"/>
        <end position="164"/>
    </location>
</feature>
<dbReference type="Proteomes" id="UP000677515">
    <property type="component" value="Chromosome"/>
</dbReference>
<gene>
    <name evidence="7" type="ORF">ERHA53_42490</name>
</gene>